<keyword evidence="1" id="KW-0378">Hydrolase</keyword>
<dbReference type="InterPro" id="IPR001910">
    <property type="entry name" value="Inosine/uridine_hydrolase_dom"/>
</dbReference>
<dbReference type="CDD" id="cd02650">
    <property type="entry name" value="nuc_hydro_CaPnhB"/>
    <property type="match status" value="1"/>
</dbReference>
<evidence type="ECO:0000256" key="2">
    <source>
        <dbReference type="ARBA" id="ARBA00023295"/>
    </source>
</evidence>
<name>A0AAN2PAY8_9BACI</name>
<dbReference type="InterPro" id="IPR023186">
    <property type="entry name" value="IUNH"/>
</dbReference>
<protein>
    <submittedName>
        <fullName evidence="4">Purine nucleosidase</fullName>
    </submittedName>
</protein>
<dbReference type="InterPro" id="IPR036452">
    <property type="entry name" value="Ribo_hydro-like"/>
</dbReference>
<keyword evidence="2" id="KW-0326">Glycosidase</keyword>
<comment type="caution">
    <text evidence="4">The sequence shown here is derived from an EMBL/GenBank/DDBJ whole genome shotgun (WGS) entry which is preliminary data.</text>
</comment>
<dbReference type="GO" id="GO:0005829">
    <property type="term" value="C:cytosol"/>
    <property type="evidence" value="ECO:0007669"/>
    <property type="project" value="TreeGrafter"/>
</dbReference>
<organism evidence="4 5">
    <name type="scientific">Peribacillus simplex</name>
    <dbReference type="NCBI Taxonomy" id="1478"/>
    <lineage>
        <taxon>Bacteria</taxon>
        <taxon>Bacillati</taxon>
        <taxon>Bacillota</taxon>
        <taxon>Bacilli</taxon>
        <taxon>Bacillales</taxon>
        <taxon>Bacillaceae</taxon>
        <taxon>Peribacillus</taxon>
    </lineage>
</organism>
<dbReference type="GO" id="GO:0008477">
    <property type="term" value="F:purine nucleosidase activity"/>
    <property type="evidence" value="ECO:0007669"/>
    <property type="project" value="TreeGrafter"/>
</dbReference>
<evidence type="ECO:0000313" key="5">
    <source>
        <dbReference type="Proteomes" id="UP000182110"/>
    </source>
</evidence>
<gene>
    <name evidence="4" type="ORF">BN1180_05291</name>
</gene>
<dbReference type="EMBL" id="CCXW01000002">
    <property type="protein sequence ID" value="CEG24476.1"/>
    <property type="molecule type" value="Genomic_DNA"/>
</dbReference>
<dbReference type="AlphaFoldDB" id="A0AAN2PAY8"/>
<dbReference type="GO" id="GO:0006152">
    <property type="term" value="P:purine nucleoside catabolic process"/>
    <property type="evidence" value="ECO:0007669"/>
    <property type="project" value="TreeGrafter"/>
</dbReference>
<evidence type="ECO:0000313" key="4">
    <source>
        <dbReference type="EMBL" id="CEG24476.1"/>
    </source>
</evidence>
<accession>A0AAN2PAY8</accession>
<evidence type="ECO:0000259" key="3">
    <source>
        <dbReference type="Pfam" id="PF01156"/>
    </source>
</evidence>
<feature type="domain" description="Inosine/uridine-preferring nucleoside hydrolase" evidence="3">
    <location>
        <begin position="17"/>
        <end position="309"/>
    </location>
</feature>
<dbReference type="Proteomes" id="UP000182110">
    <property type="component" value="Unassembled WGS sequence"/>
</dbReference>
<proteinExistence type="predicted"/>
<dbReference type="Pfam" id="PF01156">
    <property type="entry name" value="IU_nuc_hydro"/>
    <property type="match status" value="1"/>
</dbReference>
<dbReference type="Gene3D" id="3.90.245.10">
    <property type="entry name" value="Ribonucleoside hydrolase-like"/>
    <property type="match status" value="1"/>
</dbReference>
<reference evidence="4 5" key="1">
    <citation type="journal article" date="2014" name="Genome Announc.">
        <title>Genome Sequence of Bacillus simplex Strain P558, Isolated from a Human Fecal Sample.</title>
        <authorList>
            <person name="Croce O."/>
            <person name="Hugon P."/>
            <person name="Lagier J.C."/>
            <person name="Bibi F."/>
            <person name="Robert C."/>
            <person name="Azhar E.I."/>
            <person name="Raoult D."/>
            <person name="Fournier P.E."/>
        </authorList>
    </citation>
    <scope>NUCLEOTIDE SEQUENCE [LARGE SCALE GENOMIC DNA]</scope>
    <source>
        <strain evidence="4 5">P558</strain>
    </source>
</reference>
<dbReference type="SUPFAM" id="SSF53590">
    <property type="entry name" value="Nucleoside hydrolase"/>
    <property type="match status" value="1"/>
</dbReference>
<keyword evidence="5" id="KW-1185">Reference proteome</keyword>
<evidence type="ECO:0000256" key="1">
    <source>
        <dbReference type="ARBA" id="ARBA00022801"/>
    </source>
</evidence>
<dbReference type="PANTHER" id="PTHR12304:SF4">
    <property type="entry name" value="URIDINE NUCLEOSIDASE"/>
    <property type="match status" value="1"/>
</dbReference>
<dbReference type="PANTHER" id="PTHR12304">
    <property type="entry name" value="INOSINE-URIDINE PREFERRING NUCLEOSIDE HYDROLASE"/>
    <property type="match status" value="1"/>
</dbReference>
<sequence length="317" mass="34712">MLKQKVILEGVEKLKPIIFDVDTGIDDAMAMAYALNSPELEVLGFTTCFGNVPVVDSTRNTLAVLEKLNRRIPVYEGADQTLVRGRKKRYPKHVHGEDGLGNTLRFEPTIKASKGNAADFIIDQVQSRPHEITVIAVGPLTNIALAINKAPMIMSLVKEVVIMGGAVNVPGNVTPYAEANIISDPEAAHQVLTSGLPITLVGLDVTLQTYLLKSKLDDWRATGKESAEFLAEMTDYYMKAYENSHPGLGGCALHDPLAVGVAIDSSFVRTEWMNVKVVTEGEEAGRTIGQKDGEPRIRVCTNVESERFLKHFLERVI</sequence>